<protein>
    <submittedName>
        <fullName evidence="2">Uncharacterized protein</fullName>
    </submittedName>
</protein>
<dbReference type="Proteomes" id="UP000281553">
    <property type="component" value="Unassembled WGS sequence"/>
</dbReference>
<evidence type="ECO:0000256" key="1">
    <source>
        <dbReference type="SAM" id="MobiDB-lite"/>
    </source>
</evidence>
<keyword evidence="3" id="KW-1185">Reference proteome</keyword>
<feature type="compositionally biased region" description="Low complexity" evidence="1">
    <location>
        <begin position="511"/>
        <end position="527"/>
    </location>
</feature>
<feature type="region of interest" description="Disordered" evidence="1">
    <location>
        <begin position="507"/>
        <end position="546"/>
    </location>
</feature>
<dbReference type="EMBL" id="UYRU01065588">
    <property type="protein sequence ID" value="VDN16370.1"/>
    <property type="molecule type" value="Genomic_DNA"/>
</dbReference>
<accession>A0A3P7LT43</accession>
<name>A0A3P7LT43_DIBLA</name>
<organism evidence="2 3">
    <name type="scientific">Dibothriocephalus latus</name>
    <name type="common">Fish tapeworm</name>
    <name type="synonym">Diphyllobothrium latum</name>
    <dbReference type="NCBI Taxonomy" id="60516"/>
    <lineage>
        <taxon>Eukaryota</taxon>
        <taxon>Metazoa</taxon>
        <taxon>Spiralia</taxon>
        <taxon>Lophotrochozoa</taxon>
        <taxon>Platyhelminthes</taxon>
        <taxon>Cestoda</taxon>
        <taxon>Eucestoda</taxon>
        <taxon>Diphyllobothriidea</taxon>
        <taxon>Diphyllobothriidae</taxon>
        <taxon>Dibothriocephalus</taxon>
    </lineage>
</organism>
<feature type="non-terminal residue" evidence="2">
    <location>
        <position position="546"/>
    </location>
</feature>
<proteinExistence type="predicted"/>
<sequence>MLSTDRLVQSAEYCAMSMQPPRVRALAGVAGSLLTNLFARTTRYANKTTALRSVFYADEHVRRLSLYRTVFVWIHGSSLPESELKVLEQEESVVHADHGKETSCPTCLPVFLEKMNEAVAAARTQSTSSDGTETEVMEEICTLGEAICAAESERIQTQVSQTDVLALLKERDSLWKKQKSCESELTDLDFKLLALKDEYNLDWPASKWLSNTVAAGGQQPNAGLIDCLSSALRALEAKFQESRSRLLAVSSALAAEDRQRTAPCPTDSNGGGSGTAAPVKAKNRGKGNRKLASAAPNQGLVSNVAAVRQVLAAFQRTFLLELRPYVKFALRMEQLLTSDGSVQAAGTTKSSAVWAAWLENQQVWTSTSMRLLKNFTRFVNDLCSSPESACFEDDTFNLAGELVTDCRDLRHRLTPCLLNQLKSAVIISMKLSEEGTSEKFAECFAELDFHEEKSTDGDEGDVSTDPAGVSAAVIEKVSSPEETLPPAVTGALKRLYDRLRGRDALLFQKQSPSRSSAVTAASSSAVAQPPPPPSLSPSEQTEACIY</sequence>
<reference evidence="2 3" key="1">
    <citation type="submission" date="2018-11" db="EMBL/GenBank/DDBJ databases">
        <authorList>
            <consortium name="Pathogen Informatics"/>
        </authorList>
    </citation>
    <scope>NUCLEOTIDE SEQUENCE [LARGE SCALE GENOMIC DNA]</scope>
</reference>
<evidence type="ECO:0000313" key="2">
    <source>
        <dbReference type="EMBL" id="VDN16370.1"/>
    </source>
</evidence>
<evidence type="ECO:0000313" key="3">
    <source>
        <dbReference type="Proteomes" id="UP000281553"/>
    </source>
</evidence>
<dbReference type="AlphaFoldDB" id="A0A3P7LT43"/>
<feature type="region of interest" description="Disordered" evidence="1">
    <location>
        <begin position="258"/>
        <end position="293"/>
    </location>
</feature>
<gene>
    <name evidence="2" type="ORF">DILT_LOCUS12201</name>
</gene>